<dbReference type="InterPro" id="IPR012341">
    <property type="entry name" value="6hp_glycosidase-like_sf"/>
</dbReference>
<reference evidence="4" key="1">
    <citation type="journal article" date="2019" name="Int. J. Syst. Evol. Microbiol.">
        <title>The Global Catalogue of Microorganisms (GCM) 10K type strain sequencing project: providing services to taxonomists for standard genome sequencing and annotation.</title>
        <authorList>
            <consortium name="The Broad Institute Genomics Platform"/>
            <consortium name="The Broad Institute Genome Sequencing Center for Infectious Disease"/>
            <person name="Wu L."/>
            <person name="Ma J."/>
        </authorList>
    </citation>
    <scope>NUCLEOTIDE SEQUENCE [LARGE SCALE GENOMIC DNA]</scope>
    <source>
        <strain evidence="4">CECT 8064</strain>
    </source>
</reference>
<dbReference type="Proteomes" id="UP001595990">
    <property type="component" value="Unassembled WGS sequence"/>
</dbReference>
<dbReference type="InterPro" id="IPR011009">
    <property type="entry name" value="Kinase-like_dom_sf"/>
</dbReference>
<dbReference type="PANTHER" id="PTHR12736:SF21">
    <property type="entry name" value="LANC-LIKE PROTEIN 2"/>
    <property type="match status" value="1"/>
</dbReference>
<keyword evidence="4" id="KW-1185">Reference proteome</keyword>
<feature type="compositionally biased region" description="Basic and acidic residues" evidence="1">
    <location>
        <begin position="882"/>
        <end position="899"/>
    </location>
</feature>
<dbReference type="InterPro" id="IPR000719">
    <property type="entry name" value="Prot_kinase_dom"/>
</dbReference>
<dbReference type="RefSeq" id="WP_417923611.1">
    <property type="nucleotide sequence ID" value="NZ_JBHSFS010000014.1"/>
</dbReference>
<dbReference type="InterPro" id="IPR057929">
    <property type="entry name" value="RamC_N"/>
</dbReference>
<evidence type="ECO:0000313" key="3">
    <source>
        <dbReference type="EMBL" id="MFC4516493.1"/>
    </source>
</evidence>
<organism evidence="3 4">
    <name type="scientific">Streptomyces ehimensis</name>
    <dbReference type="NCBI Taxonomy" id="68195"/>
    <lineage>
        <taxon>Bacteria</taxon>
        <taxon>Bacillati</taxon>
        <taxon>Actinomycetota</taxon>
        <taxon>Actinomycetes</taxon>
        <taxon>Kitasatosporales</taxon>
        <taxon>Streptomycetaceae</taxon>
        <taxon>Streptomyces</taxon>
    </lineage>
</organism>
<dbReference type="SMART" id="SM00220">
    <property type="entry name" value="S_TKc"/>
    <property type="match status" value="1"/>
</dbReference>
<protein>
    <submittedName>
        <fullName evidence="3">Class IV lanthionine synthetase LanL</fullName>
    </submittedName>
</protein>
<feature type="region of interest" description="Disordered" evidence="1">
    <location>
        <begin position="880"/>
        <end position="899"/>
    </location>
</feature>
<dbReference type="PRINTS" id="PR01955">
    <property type="entry name" value="LANCFRANKIA"/>
</dbReference>
<evidence type="ECO:0000313" key="4">
    <source>
        <dbReference type="Proteomes" id="UP001595990"/>
    </source>
</evidence>
<dbReference type="Gene3D" id="1.50.10.10">
    <property type="match status" value="1"/>
</dbReference>
<proteinExistence type="predicted"/>
<dbReference type="Pfam" id="PF00069">
    <property type="entry name" value="Pkinase"/>
    <property type="match status" value="1"/>
</dbReference>
<dbReference type="Pfam" id="PF25816">
    <property type="entry name" value="RamC_N"/>
    <property type="match status" value="1"/>
</dbReference>
<dbReference type="InterPro" id="IPR058053">
    <property type="entry name" value="RamC_C"/>
</dbReference>
<dbReference type="PANTHER" id="PTHR12736">
    <property type="entry name" value="LANC-LIKE PROTEIN"/>
    <property type="match status" value="1"/>
</dbReference>
<dbReference type="Pfam" id="PF05147">
    <property type="entry name" value="LANC_like"/>
    <property type="match status" value="1"/>
</dbReference>
<dbReference type="Gene3D" id="3.30.200.20">
    <property type="entry name" value="Phosphorylase Kinase, domain 1"/>
    <property type="match status" value="1"/>
</dbReference>
<accession>A0ABV9BRD1</accession>
<feature type="domain" description="Protein kinase" evidence="2">
    <location>
        <begin position="212"/>
        <end position="481"/>
    </location>
</feature>
<name>A0ABV9BRD1_9ACTN</name>
<sequence>MTVGPRASYQSIATRILGAERSAWSMRNGETWCALAPPGYRPRRQGWKLHVSATVASAHQVLEHAARVLVAHGCAFKFAVSPRVTADLTSVRAPRPHSGKFLTAYPADDEQLRTLAEELHRATLGLAGPVILSDRRYRPGSLVHYRYGCFSPPRELDDEGFYRGRLQTPDGSYVTDERNPWFSTPAWARPPFDDVPERPRSRGGPVLLADRYLVHEAIRHSNRGGVYRARDRHTGRDVLLKEARPHVGAQPGGTDARDRLRHEVEVLSLLAPHGVAPAPHGVFEAGGHVFLAEDLIDGENLQQWSADRASRHGGRLPVADARRLARDLTRLIGVVHAAGFVLRDLKPTNVLVRPDGTPVLVDLEGAVRTGDTAPVLGTQGFTAPEYLSRTEAGPAPGPEADCYSLGVTLLHATAGINPVLAPDTQPTRPPGERLATLVAAAAPDCPALRALAPLVLGLTADPPARRPLEAATAFLRAEPATPPPTPPPALTGPDLDRLLGDGLAHIAATVDPDPTAEHLWPRPASLPEGDPCNLQQGAAGVLAVLDRAVRTGEAPALAPLLRTAAHWIDARLALPGRTLPGLYFGRSGTVWALHDAARTLDDPGLAARARQYALDIPLDRADPDICHGLSGAGLAQLRLWRTTGDERFAERASACADSVIRLTAEADRAGGGVDWPLGPPHRRELAGSGSYGFGHGVAGHAAFLLAAGVELDRPELVDIAIGGGHALCALAERRGDIAVWPKGPGRTERMGLDFWCNGASGIGTTLIRLWQATGEPRFREHAELAARAAHRDRWRLGTGTCHGVAGNAQLLLDLADATGDDTYRTRAAEAAYCLHARAARRDGRLVVPDDTLRDFCVSYHVGLAGALDLLLRLKHGGGRPWTADRTDHTSPDPDRPERR</sequence>
<dbReference type="PROSITE" id="PS50011">
    <property type="entry name" value="PROTEIN_KINASE_DOM"/>
    <property type="match status" value="1"/>
</dbReference>
<evidence type="ECO:0000256" key="1">
    <source>
        <dbReference type="SAM" id="MobiDB-lite"/>
    </source>
</evidence>
<dbReference type="SUPFAM" id="SSF56112">
    <property type="entry name" value="Protein kinase-like (PK-like)"/>
    <property type="match status" value="1"/>
</dbReference>
<evidence type="ECO:0000259" key="2">
    <source>
        <dbReference type="PROSITE" id="PS50011"/>
    </source>
</evidence>
<dbReference type="Gene3D" id="1.10.510.10">
    <property type="entry name" value="Transferase(Phosphotransferase) domain 1"/>
    <property type="match status" value="1"/>
</dbReference>
<gene>
    <name evidence="3" type="primary">lanL</name>
    <name evidence="3" type="ORF">ACFPEN_26625</name>
</gene>
<dbReference type="EMBL" id="JBHSFS010000014">
    <property type="protein sequence ID" value="MFC4516493.1"/>
    <property type="molecule type" value="Genomic_DNA"/>
</dbReference>
<dbReference type="InterPro" id="IPR007822">
    <property type="entry name" value="LANC-like"/>
</dbReference>
<dbReference type="NCBIfam" id="NF038150">
    <property type="entry name" value="lanthi_synth_IV"/>
    <property type="match status" value="1"/>
</dbReference>
<dbReference type="SMART" id="SM01260">
    <property type="entry name" value="LANC_like"/>
    <property type="match status" value="1"/>
</dbReference>
<dbReference type="SUPFAM" id="SSF158745">
    <property type="entry name" value="LanC-like"/>
    <property type="match status" value="1"/>
</dbReference>
<dbReference type="CDD" id="cd04791">
    <property type="entry name" value="LanC_SerThrkinase"/>
    <property type="match status" value="1"/>
</dbReference>
<dbReference type="CDD" id="cd14014">
    <property type="entry name" value="STKc_PknB_like"/>
    <property type="match status" value="1"/>
</dbReference>
<dbReference type="PRINTS" id="PR01950">
    <property type="entry name" value="LANCSUPER"/>
</dbReference>
<comment type="caution">
    <text evidence="3">The sequence shown here is derived from an EMBL/GenBank/DDBJ whole genome shotgun (WGS) entry which is preliminary data.</text>
</comment>